<dbReference type="InterPro" id="IPR005114">
    <property type="entry name" value="Helicase_assoc"/>
</dbReference>
<name>K0RQC1_THAOC</name>
<evidence type="ECO:0000259" key="1">
    <source>
        <dbReference type="Pfam" id="PF03457"/>
    </source>
</evidence>
<evidence type="ECO:0000313" key="2">
    <source>
        <dbReference type="EMBL" id="EJK48897.1"/>
    </source>
</evidence>
<comment type="caution">
    <text evidence="2">The sequence shown here is derived from an EMBL/GenBank/DDBJ whole genome shotgun (WGS) entry which is preliminary data.</text>
</comment>
<dbReference type="Proteomes" id="UP000266841">
    <property type="component" value="Unassembled WGS sequence"/>
</dbReference>
<dbReference type="AlphaFoldDB" id="K0RQC1"/>
<sequence length="74" mass="8445">MYKHRHGHANVRWADDISLAAFCSQVRFARKTKRINRLNLTDAKIAALDSIGFDWFDIEIPLVAIGYAGIERSL</sequence>
<proteinExistence type="predicted"/>
<protein>
    <recommendedName>
        <fullName evidence="1">Helicase-associated domain-containing protein</fullName>
    </recommendedName>
</protein>
<accession>K0RQC1</accession>
<dbReference type="EMBL" id="AGNL01045317">
    <property type="protein sequence ID" value="EJK48897.1"/>
    <property type="molecule type" value="Genomic_DNA"/>
</dbReference>
<feature type="domain" description="Helicase-associated" evidence="1">
    <location>
        <begin position="2"/>
        <end position="53"/>
    </location>
</feature>
<keyword evidence="3" id="KW-1185">Reference proteome</keyword>
<gene>
    <name evidence="2" type="ORF">THAOC_32270</name>
</gene>
<evidence type="ECO:0000313" key="3">
    <source>
        <dbReference type="Proteomes" id="UP000266841"/>
    </source>
</evidence>
<organism evidence="2 3">
    <name type="scientific">Thalassiosira oceanica</name>
    <name type="common">Marine diatom</name>
    <dbReference type="NCBI Taxonomy" id="159749"/>
    <lineage>
        <taxon>Eukaryota</taxon>
        <taxon>Sar</taxon>
        <taxon>Stramenopiles</taxon>
        <taxon>Ochrophyta</taxon>
        <taxon>Bacillariophyta</taxon>
        <taxon>Coscinodiscophyceae</taxon>
        <taxon>Thalassiosirophycidae</taxon>
        <taxon>Thalassiosirales</taxon>
        <taxon>Thalassiosiraceae</taxon>
        <taxon>Thalassiosira</taxon>
    </lineage>
</organism>
<dbReference type="Pfam" id="PF03457">
    <property type="entry name" value="HA"/>
    <property type="match status" value="1"/>
</dbReference>
<reference evidence="2 3" key="1">
    <citation type="journal article" date="2012" name="Genome Biol.">
        <title>Genome and low-iron response of an oceanic diatom adapted to chronic iron limitation.</title>
        <authorList>
            <person name="Lommer M."/>
            <person name="Specht M."/>
            <person name="Roy A.S."/>
            <person name="Kraemer L."/>
            <person name="Andreson R."/>
            <person name="Gutowska M.A."/>
            <person name="Wolf J."/>
            <person name="Bergner S.V."/>
            <person name="Schilhabel M.B."/>
            <person name="Klostermeier U.C."/>
            <person name="Beiko R.G."/>
            <person name="Rosenstiel P."/>
            <person name="Hippler M."/>
            <person name="Laroche J."/>
        </authorList>
    </citation>
    <scope>NUCLEOTIDE SEQUENCE [LARGE SCALE GENOMIC DNA]</scope>
    <source>
        <strain evidence="2 3">CCMP1005</strain>
    </source>
</reference>